<dbReference type="AlphaFoldDB" id="A0AAN7P392"/>
<evidence type="ECO:0000313" key="1">
    <source>
        <dbReference type="EMBL" id="KAK4821646.1"/>
    </source>
</evidence>
<dbReference type="GO" id="GO:0000976">
    <property type="term" value="F:transcription cis-regulatory region binding"/>
    <property type="evidence" value="ECO:0007669"/>
    <property type="project" value="TreeGrafter"/>
</dbReference>
<evidence type="ECO:0000313" key="2">
    <source>
        <dbReference type="Proteomes" id="UP001333110"/>
    </source>
</evidence>
<dbReference type="InterPro" id="IPR051232">
    <property type="entry name" value="ARID/SWI1_ChromRemod"/>
</dbReference>
<proteinExistence type="predicted"/>
<dbReference type="Proteomes" id="UP001333110">
    <property type="component" value="Unassembled WGS sequence"/>
</dbReference>
<name>A0AAN7P392_MYCAM</name>
<dbReference type="EMBL" id="JAUNZN010000005">
    <property type="protein sequence ID" value="KAK4821646.1"/>
    <property type="molecule type" value="Genomic_DNA"/>
</dbReference>
<dbReference type="PANTHER" id="PTHR13964">
    <property type="entry name" value="RBP-RELATED"/>
    <property type="match status" value="1"/>
</dbReference>
<dbReference type="GO" id="GO:0005634">
    <property type="term" value="C:nucleus"/>
    <property type="evidence" value="ECO:0007669"/>
    <property type="project" value="TreeGrafter"/>
</dbReference>
<dbReference type="PANTHER" id="PTHR13964:SF37">
    <property type="entry name" value="AT-RICH INTERACTIVE DOMAIN-CONTAINING PROTEIN 5B"/>
    <property type="match status" value="1"/>
</dbReference>
<accession>A0AAN7P392</accession>
<organism evidence="1 2">
    <name type="scientific">Mycteria americana</name>
    <name type="common">Wood stork</name>
    <dbReference type="NCBI Taxonomy" id="33587"/>
    <lineage>
        <taxon>Eukaryota</taxon>
        <taxon>Metazoa</taxon>
        <taxon>Chordata</taxon>
        <taxon>Craniata</taxon>
        <taxon>Vertebrata</taxon>
        <taxon>Euteleostomi</taxon>
        <taxon>Archelosauria</taxon>
        <taxon>Archosauria</taxon>
        <taxon>Dinosauria</taxon>
        <taxon>Saurischia</taxon>
        <taxon>Theropoda</taxon>
        <taxon>Coelurosauria</taxon>
        <taxon>Aves</taxon>
        <taxon>Neognathae</taxon>
        <taxon>Neoaves</taxon>
        <taxon>Aequornithes</taxon>
        <taxon>Ciconiiformes</taxon>
        <taxon>Ciconiidae</taxon>
        <taxon>Mycteria</taxon>
    </lineage>
</organism>
<reference evidence="1 2" key="1">
    <citation type="journal article" date="2023" name="J. Hered.">
        <title>Chromosome-level genome of the wood stork (Mycteria americana) provides insight into avian chromosome evolution.</title>
        <authorList>
            <person name="Flamio R. Jr."/>
            <person name="Ramstad K.M."/>
        </authorList>
    </citation>
    <scope>NUCLEOTIDE SEQUENCE [LARGE SCALE GENOMIC DNA]</scope>
    <source>
        <strain evidence="1">JAX WOST 10</strain>
    </source>
</reference>
<dbReference type="GO" id="GO:0006357">
    <property type="term" value="P:regulation of transcription by RNA polymerase II"/>
    <property type="evidence" value="ECO:0007669"/>
    <property type="project" value="TreeGrafter"/>
</dbReference>
<gene>
    <name evidence="1" type="ORF">QYF61_026507</name>
</gene>
<comment type="caution">
    <text evidence="1">The sequence shown here is derived from an EMBL/GenBank/DDBJ whole genome shotgun (WGS) entry which is preliminary data.</text>
</comment>
<sequence>MCVCAKVVFSKTSLFIDDVIDEVIAVSEKVTVKLEDLAKWAQSDFSKWKCGFRAEPVKPMDVGKNGQKEALMRYRQSTLNSGLNFKDILKEKADLAIISLNRKRASGIIIPLGFWVVSAVFCRLQTSLGRVRRFLCRSFSYATSSVTLARRQELQDQNVEVTVTARHSEAQAILPQCLKMNVLMYHYVSLAKCCVIPIELRDLLQQCSGDVLFQYQKSTEQQRRAASPVSFLDLAFCLSYPDVLYRNCATVPSWSKEKNNWISGSISLIIREPAFLGDSELFPGPAEEEEKSCISSQEEHGAGLAEQPQLSQPVFTEEVLQPSGHFCGPPLDPPQQLHVLLVLRAPELDAVLWVGSYQSGVEGQNHLPRPAGHASFDAAQDTVGRLGCECALLAHVQLFVHQYPQVLFYRTALDHIIPQSLLKPRIAPTQVQDPALGLVEPHEVHTGPLLQLVQVPLDDIPSFWRVRCTTQLGVICKLAEGALDLAVNVIDENIEQHWSHPHVEFHLVTGKEGNQSKVVLEQKHLINPLPKAQEDPESPGEDDEDSNLLILSYPQYCRYRSMLKRIQDKPSSILTDQFVLALGGIAVTSKNPQIFYCRDTFDHPTLIENESICDEFDQPKGSGCAAECVAECGTELGPWEDRGLDLGSSGSTVPAVAPQAVSACPRERPVGRSRAWGLAGWREQTHSLEAGGSGAWVMVDFYSSIGFARKVQIKCLAYRWKE</sequence>
<protein>
    <submittedName>
        <fullName evidence="1">Uncharacterized protein</fullName>
    </submittedName>
</protein>
<keyword evidence="2" id="KW-1185">Reference proteome</keyword>